<sequence>MTATDLMAAPFPEPPGVIARLLDELRLAAAATDETEHESRRVAMLSRPWDPPSCPPEIRRNVYLWLDDVVAWINEDHTWRTDRVVPICWDLHPHIVHELATLTCLRWEAAFARTPAALEEWHRFTLPAFLQRVVDRIGETGCPPGRHQPNPGGGRNAIYRDGDEPSRRRSRRWQDEESNSRLAGRTAVMELENRVPEQAPRLAKSGKQPG</sequence>
<feature type="compositionally biased region" description="Basic and acidic residues" evidence="1">
    <location>
        <begin position="158"/>
        <end position="179"/>
    </location>
</feature>
<keyword evidence="3" id="KW-1185">Reference proteome</keyword>
<dbReference type="Proteomes" id="UP000679307">
    <property type="component" value="Chromosome"/>
</dbReference>
<proteinExistence type="predicted"/>
<name>A0ABX8EFX6_9ACTN</name>
<reference evidence="2 3" key="1">
    <citation type="submission" date="2021-05" db="EMBL/GenBank/DDBJ databases">
        <title>Complete genome of Nocardioides aquaticus KCTC 9944T isolated from meromictic and hypersaline Ekho Lake, Antarctica.</title>
        <authorList>
            <person name="Hwang K."/>
            <person name="Kim K.M."/>
            <person name="Choe H."/>
        </authorList>
    </citation>
    <scope>NUCLEOTIDE SEQUENCE [LARGE SCALE GENOMIC DNA]</scope>
    <source>
        <strain evidence="2 3">KCTC 9944</strain>
    </source>
</reference>
<feature type="region of interest" description="Disordered" evidence="1">
    <location>
        <begin position="140"/>
        <end position="210"/>
    </location>
</feature>
<evidence type="ECO:0008006" key="4">
    <source>
        <dbReference type="Google" id="ProtNLM"/>
    </source>
</evidence>
<evidence type="ECO:0000313" key="2">
    <source>
        <dbReference type="EMBL" id="QVT79211.1"/>
    </source>
</evidence>
<dbReference type="EMBL" id="CP075371">
    <property type="protein sequence ID" value="QVT79211.1"/>
    <property type="molecule type" value="Genomic_DNA"/>
</dbReference>
<evidence type="ECO:0000256" key="1">
    <source>
        <dbReference type="SAM" id="MobiDB-lite"/>
    </source>
</evidence>
<protein>
    <recommendedName>
        <fullName evidence="4">DUF4913 domain-containing protein</fullName>
    </recommendedName>
</protein>
<organism evidence="2 3">
    <name type="scientific">Nocardioides aquaticus</name>
    <dbReference type="NCBI Taxonomy" id="160826"/>
    <lineage>
        <taxon>Bacteria</taxon>
        <taxon>Bacillati</taxon>
        <taxon>Actinomycetota</taxon>
        <taxon>Actinomycetes</taxon>
        <taxon>Propionibacteriales</taxon>
        <taxon>Nocardioidaceae</taxon>
        <taxon>Nocardioides</taxon>
    </lineage>
</organism>
<dbReference type="RefSeq" id="WP_343901175.1">
    <property type="nucleotide sequence ID" value="NZ_BAAAHS010000200.1"/>
</dbReference>
<accession>A0ABX8EFX6</accession>
<gene>
    <name evidence="2" type="ORF">ENKNEFLB_01592</name>
</gene>
<evidence type="ECO:0000313" key="3">
    <source>
        <dbReference type="Proteomes" id="UP000679307"/>
    </source>
</evidence>